<evidence type="ECO:0008006" key="5">
    <source>
        <dbReference type="Google" id="ProtNLM"/>
    </source>
</evidence>
<feature type="repeat" description="PPR" evidence="2">
    <location>
        <begin position="578"/>
        <end position="608"/>
    </location>
</feature>
<dbReference type="FunFam" id="1.25.40.10:FF:001096">
    <property type="entry name" value="Pentatricopeptide repeat-containing protein"/>
    <property type="match status" value="1"/>
</dbReference>
<evidence type="ECO:0000256" key="2">
    <source>
        <dbReference type="PROSITE-ProRule" id="PRU00708"/>
    </source>
</evidence>
<keyword evidence="1" id="KW-0677">Repeat</keyword>
<feature type="repeat" description="PPR" evidence="2">
    <location>
        <begin position="278"/>
        <end position="312"/>
    </location>
</feature>
<gene>
    <name evidence="3" type="ORF">ACJRO7_006886</name>
</gene>
<proteinExistence type="predicted"/>
<feature type="repeat" description="PPR" evidence="2">
    <location>
        <begin position="507"/>
        <end position="541"/>
    </location>
</feature>
<feature type="repeat" description="PPR" evidence="2">
    <location>
        <begin position="177"/>
        <end position="211"/>
    </location>
</feature>
<evidence type="ECO:0000313" key="3">
    <source>
        <dbReference type="EMBL" id="KAL3715062.1"/>
    </source>
</evidence>
<accession>A0ABD3IMW4</accession>
<dbReference type="FunFam" id="1.25.40.10:FF:000073">
    <property type="entry name" value="Pentatricopeptide repeat-containing protein chloroplastic"/>
    <property type="match status" value="1"/>
</dbReference>
<protein>
    <recommendedName>
        <fullName evidence="5">Pentatricopeptide repeat-containing protein</fullName>
    </recommendedName>
</protein>
<dbReference type="PANTHER" id="PTHR47926:SF423">
    <property type="entry name" value="REPEAT-CONTAINING PROTEIN, PUTATIVE-RELATED"/>
    <property type="match status" value="1"/>
</dbReference>
<dbReference type="EMBL" id="JBJKBG010000011">
    <property type="protein sequence ID" value="KAL3715062.1"/>
    <property type="molecule type" value="Genomic_DNA"/>
</dbReference>
<dbReference type="Gene3D" id="1.25.40.10">
    <property type="entry name" value="Tetratricopeptide repeat domain"/>
    <property type="match status" value="7"/>
</dbReference>
<evidence type="ECO:0000256" key="1">
    <source>
        <dbReference type="ARBA" id="ARBA00022737"/>
    </source>
</evidence>
<dbReference type="Pfam" id="PF13041">
    <property type="entry name" value="PPR_2"/>
    <property type="match status" value="2"/>
</dbReference>
<dbReference type="InterPro" id="IPR011990">
    <property type="entry name" value="TPR-like_helical_dom_sf"/>
</dbReference>
<dbReference type="PANTHER" id="PTHR47926">
    <property type="entry name" value="PENTATRICOPEPTIDE REPEAT-CONTAINING PROTEIN"/>
    <property type="match status" value="1"/>
</dbReference>
<sequence length="736" mass="81020">MSFNGASLKPKRLLDLVRACSRSGSLDATRILHALAVTAGPYSRQPIFLYNNVISLYAGLGELPAARKVFESIPQRNAVSFNAVIAACGRCGDAEEALAVFSEMRGRGFGLTQHSLAGVLSCEALDLSCGIQLHGIAMKTGLLDADPFVGTALLNLYGRHGCLDDVIGVFEDMPSKSLVTWNSMLTLFGQHGYPGDCAGLFRDIMKENCALSECTFMGILSGCSCEQDLVLGEQIHGLVIKNGFESASSVLNSLINMYVKCKFVSLAEKVFKELHVPDVVSWNIMIGAWAKTGKPEVALELFSRMSMDGLLPNQATFVSTVNACTGFEVQVYGEFMHAKIIRNAFQSDAFIGSALVDFYVKFENLKAAHHCFNEIREKNVVSWSALISGYANRSSSTSLYLLQKMVSLGFQPNEFSFSAVLKGSCASELQQLHCLITKMGYECNDYVWTSLITSYTKNGLISGAMAFVTAPGERLSVVSSNVVAGIYNRTGQFHETLKLLSALEDPDVVSWNIVIEACARDGNYREVFELFSYMHAFGVRPDKYTFVSLLVACCKLYNLATGSSVHGLMIKMDFSRCDTIVCNVLMDMYGKCGCIRSTINFFDEMSDRNIISWTMLISALGANGYANNALERFRGMESEGIQPDGIAFTAVLTACRHGGLVREGLELFQLMKTYYKVEPEMDHYHGVVDLLAKNGHLKEAEEMIMSMPFPPNALVWRSFLEGCKRLHKNRVPELAE</sequence>
<dbReference type="InterPro" id="IPR002885">
    <property type="entry name" value="PPR_rpt"/>
</dbReference>
<dbReference type="InterPro" id="IPR046960">
    <property type="entry name" value="PPR_At4g14850-like_plant"/>
</dbReference>
<organism evidence="3 4">
    <name type="scientific">Eucalyptus globulus</name>
    <name type="common">Tasmanian blue gum</name>
    <dbReference type="NCBI Taxonomy" id="34317"/>
    <lineage>
        <taxon>Eukaryota</taxon>
        <taxon>Viridiplantae</taxon>
        <taxon>Streptophyta</taxon>
        <taxon>Embryophyta</taxon>
        <taxon>Tracheophyta</taxon>
        <taxon>Spermatophyta</taxon>
        <taxon>Magnoliopsida</taxon>
        <taxon>eudicotyledons</taxon>
        <taxon>Gunneridae</taxon>
        <taxon>Pentapetalae</taxon>
        <taxon>rosids</taxon>
        <taxon>malvids</taxon>
        <taxon>Myrtales</taxon>
        <taxon>Myrtaceae</taxon>
        <taxon>Myrtoideae</taxon>
        <taxon>Eucalypteae</taxon>
        <taxon>Eucalyptus</taxon>
    </lineage>
</organism>
<dbReference type="FunFam" id="1.25.40.10:FF:000242">
    <property type="entry name" value="Pentatricopeptide repeat-containing protein"/>
    <property type="match status" value="1"/>
</dbReference>
<dbReference type="Pfam" id="PF13812">
    <property type="entry name" value="PPR_3"/>
    <property type="match status" value="1"/>
</dbReference>
<dbReference type="AlphaFoldDB" id="A0ABD3IMW4"/>
<dbReference type="Pfam" id="PF01535">
    <property type="entry name" value="PPR"/>
    <property type="match status" value="7"/>
</dbReference>
<reference evidence="3 4" key="1">
    <citation type="submission" date="2024-11" db="EMBL/GenBank/DDBJ databases">
        <title>Chromosome-level genome assembly of Eucalyptus globulus Labill. provides insights into its genome evolution.</title>
        <authorList>
            <person name="Li X."/>
        </authorList>
    </citation>
    <scope>NUCLEOTIDE SEQUENCE [LARGE SCALE GENOMIC DNA]</scope>
    <source>
        <strain evidence="3">CL2024</strain>
        <tissue evidence="3">Fresh tender leaves</tissue>
    </source>
</reference>
<feature type="repeat" description="PPR" evidence="2">
    <location>
        <begin position="609"/>
        <end position="643"/>
    </location>
</feature>
<name>A0ABD3IMW4_EUCGL</name>
<dbReference type="NCBIfam" id="TIGR00756">
    <property type="entry name" value="PPR"/>
    <property type="match status" value="6"/>
</dbReference>
<dbReference type="PROSITE" id="PS51375">
    <property type="entry name" value="PPR"/>
    <property type="match status" value="6"/>
</dbReference>
<feature type="repeat" description="PPR" evidence="2">
    <location>
        <begin position="77"/>
        <end position="111"/>
    </location>
</feature>
<comment type="caution">
    <text evidence="3">The sequence shown here is derived from an EMBL/GenBank/DDBJ whole genome shotgun (WGS) entry which is preliminary data.</text>
</comment>
<keyword evidence="4" id="KW-1185">Reference proteome</keyword>
<evidence type="ECO:0000313" key="4">
    <source>
        <dbReference type="Proteomes" id="UP001634007"/>
    </source>
</evidence>
<dbReference type="Proteomes" id="UP001634007">
    <property type="component" value="Unassembled WGS sequence"/>
</dbReference>